<dbReference type="Proteomes" id="UP000241290">
    <property type="component" value="Genome"/>
</dbReference>
<keyword evidence="3" id="KW-1185">Reference proteome</keyword>
<dbReference type="Gene3D" id="6.20.350.10">
    <property type="match status" value="1"/>
</dbReference>
<protein>
    <recommendedName>
        <fullName evidence="1">Ryanodine receptor Ryr domain-containing protein</fullName>
    </recommendedName>
</protein>
<dbReference type="RefSeq" id="YP_010059026.1">
    <property type="nucleotide sequence ID" value="NC_054724.1"/>
</dbReference>
<accession>A0A2P1JXV5</accession>
<feature type="domain" description="Ryanodine receptor Ryr" evidence="1">
    <location>
        <begin position="93"/>
        <end position="136"/>
    </location>
</feature>
<evidence type="ECO:0000313" key="2">
    <source>
        <dbReference type="EMBL" id="AVO25155.1"/>
    </source>
</evidence>
<reference evidence="3" key="1">
    <citation type="submission" date="2018-02" db="EMBL/GenBank/DDBJ databases">
        <authorList>
            <person name="Cohen D.B."/>
            <person name="Kent A.D."/>
        </authorList>
    </citation>
    <scope>NUCLEOTIDE SEQUENCE [LARGE SCALE GENOMIC DNA]</scope>
</reference>
<proteinExistence type="predicted"/>
<gene>
    <name evidence="2" type="primary">4</name>
    <name evidence="2" type="ORF">SEA_FINCH_4</name>
</gene>
<organism evidence="2 3">
    <name type="scientific">Rhodococcus phage Finch</name>
    <dbReference type="NCBI Taxonomy" id="2094144"/>
    <lineage>
        <taxon>Viruses</taxon>
        <taxon>Duplodnaviria</taxon>
        <taxon>Heunggongvirae</taxon>
        <taxon>Uroviricota</taxon>
        <taxon>Caudoviricetes</taxon>
        <taxon>Finchvirus</taxon>
        <taxon>Finchvirus finch</taxon>
    </lineage>
</organism>
<evidence type="ECO:0000259" key="1">
    <source>
        <dbReference type="Pfam" id="PF02026"/>
    </source>
</evidence>
<dbReference type="EMBL" id="MG962366">
    <property type="protein sequence ID" value="AVO25155.1"/>
    <property type="molecule type" value="Genomic_DNA"/>
</dbReference>
<name>A0A2P1JXV5_9CAUD</name>
<sequence>MRNRMSDTHDEAVRANFELPPNLSEDHIDEDGVNYAELTDIQIAQVVHEANRALQVVLGEAPSGHWMEIDGAMRLSAIDGVENVIDGATPPENHANWMNFRTKQGWTYGPVKDPEAKTHPCLVPYEYLPQQQKLKDYLFSAIVHALYDQKGVK</sequence>
<dbReference type="GeneID" id="64766257"/>
<dbReference type="InterPro" id="IPR003032">
    <property type="entry name" value="Ryanodine_rcpt"/>
</dbReference>
<evidence type="ECO:0000313" key="3">
    <source>
        <dbReference type="Proteomes" id="UP000241290"/>
    </source>
</evidence>
<dbReference type="KEGG" id="vg:64766257"/>
<dbReference type="Pfam" id="PF02026">
    <property type="entry name" value="RyR"/>
    <property type="match status" value="1"/>
</dbReference>